<dbReference type="RefSeq" id="WP_036636100.1">
    <property type="nucleotide sequence ID" value="NZ_CAXYYU010000038.1"/>
</dbReference>
<accession>A0A086Y1B0</accession>
<sequence length="108" mass="11761">MGKTFSGGEPPAVDLLEETEVLYREIAGELAEAMRGVRRGDLKEAKVAAQAVKDLRTAFQMVMDERTRVEKLRKQVAGVVGGCELDFDAARAEIGRRLARLRDAGDAG</sequence>
<organism evidence="1 2">
    <name type="scientific">Paenirhodobacter enshiensis</name>
    <dbReference type="NCBI Taxonomy" id="1105367"/>
    <lineage>
        <taxon>Bacteria</taxon>
        <taxon>Pseudomonadati</taxon>
        <taxon>Pseudomonadota</taxon>
        <taxon>Alphaproteobacteria</taxon>
        <taxon>Rhodobacterales</taxon>
        <taxon>Rhodobacter group</taxon>
        <taxon>Paenirhodobacter</taxon>
    </lineage>
</organism>
<dbReference type="Proteomes" id="UP000028824">
    <property type="component" value="Unassembled WGS sequence"/>
</dbReference>
<dbReference type="EMBL" id="JFZB01000007">
    <property type="protein sequence ID" value="KFI28060.1"/>
    <property type="molecule type" value="Genomic_DNA"/>
</dbReference>
<gene>
    <name evidence="1" type="ORF">CG50_14190</name>
</gene>
<proteinExistence type="predicted"/>
<reference evidence="1 2" key="1">
    <citation type="submission" date="2014-03" db="EMBL/GenBank/DDBJ databases">
        <title>Genome of Paenirhodobacter enshiensis DW2-9.</title>
        <authorList>
            <person name="Wang D."/>
            <person name="Wang G."/>
        </authorList>
    </citation>
    <scope>NUCLEOTIDE SEQUENCE [LARGE SCALE GENOMIC DNA]</scope>
    <source>
        <strain evidence="1 2">DW2-9</strain>
    </source>
</reference>
<evidence type="ECO:0000313" key="2">
    <source>
        <dbReference type="Proteomes" id="UP000028824"/>
    </source>
</evidence>
<dbReference type="STRING" id="1105367.CG50_14190"/>
<comment type="caution">
    <text evidence="1">The sequence shown here is derived from an EMBL/GenBank/DDBJ whole genome shotgun (WGS) entry which is preliminary data.</text>
</comment>
<dbReference type="AlphaFoldDB" id="A0A086Y1B0"/>
<dbReference type="OrthoDB" id="7873197at2"/>
<name>A0A086Y1B0_9RHOB</name>
<protein>
    <recommendedName>
        <fullName evidence="3">Permease</fullName>
    </recommendedName>
</protein>
<dbReference type="eggNOG" id="ENOG5032XDU">
    <property type="taxonomic scope" value="Bacteria"/>
</dbReference>
<evidence type="ECO:0008006" key="3">
    <source>
        <dbReference type="Google" id="ProtNLM"/>
    </source>
</evidence>
<evidence type="ECO:0000313" key="1">
    <source>
        <dbReference type="EMBL" id="KFI28060.1"/>
    </source>
</evidence>
<keyword evidence="2" id="KW-1185">Reference proteome</keyword>